<dbReference type="EMBL" id="KZ679688">
    <property type="protein sequence ID" value="PTB50468.1"/>
    <property type="molecule type" value="Genomic_DNA"/>
</dbReference>
<evidence type="ECO:0000313" key="1">
    <source>
        <dbReference type="EMBL" id="PTB50468.1"/>
    </source>
</evidence>
<proteinExistence type="predicted"/>
<accession>A0A2T4A0C1</accession>
<organism evidence="1 2">
    <name type="scientific">Trichoderma harzianum CBS 226.95</name>
    <dbReference type="NCBI Taxonomy" id="983964"/>
    <lineage>
        <taxon>Eukaryota</taxon>
        <taxon>Fungi</taxon>
        <taxon>Dikarya</taxon>
        <taxon>Ascomycota</taxon>
        <taxon>Pezizomycotina</taxon>
        <taxon>Sordariomycetes</taxon>
        <taxon>Hypocreomycetidae</taxon>
        <taxon>Hypocreales</taxon>
        <taxon>Hypocreaceae</taxon>
        <taxon>Trichoderma</taxon>
    </lineage>
</organism>
<protein>
    <submittedName>
        <fullName evidence="1">Uncharacterized protein</fullName>
    </submittedName>
</protein>
<gene>
    <name evidence="1" type="ORF">M431DRAFT_253801</name>
</gene>
<dbReference type="AlphaFoldDB" id="A0A2T4A0C1"/>
<evidence type="ECO:0000313" key="2">
    <source>
        <dbReference type="Proteomes" id="UP000241690"/>
    </source>
</evidence>
<dbReference type="Proteomes" id="UP000241690">
    <property type="component" value="Unassembled WGS sequence"/>
</dbReference>
<reference evidence="1 2" key="1">
    <citation type="submission" date="2016-07" db="EMBL/GenBank/DDBJ databases">
        <title>Multiple horizontal gene transfer events from other fungi enriched the ability of initially mycotrophic Trichoderma (Ascomycota) to feed on dead plant biomass.</title>
        <authorList>
            <consortium name="DOE Joint Genome Institute"/>
            <person name="Aerts A."/>
            <person name="Atanasova L."/>
            <person name="Chenthamara K."/>
            <person name="Zhang J."/>
            <person name="Grujic M."/>
            <person name="Henrissat B."/>
            <person name="Kuo A."/>
            <person name="Salamov A."/>
            <person name="Lipzen A."/>
            <person name="Labutti K."/>
            <person name="Barry K."/>
            <person name="Miao Y."/>
            <person name="Rahimi M.J."/>
            <person name="Shen Q."/>
            <person name="Grigoriev I.V."/>
            <person name="Kubicek C.P."/>
            <person name="Druzhinina I.S."/>
        </authorList>
    </citation>
    <scope>NUCLEOTIDE SEQUENCE [LARGE SCALE GENOMIC DNA]</scope>
    <source>
        <strain evidence="1 2">CBS 226.95</strain>
    </source>
</reference>
<keyword evidence="2" id="KW-1185">Reference proteome</keyword>
<dbReference type="GeneID" id="36622374"/>
<sequence length="235" mass="26287">MQNLTPLEEARARRFQRASSHHHIDYMHSYTLLNSVTPLALVALNTSRSSIGFKHGSYSVWAYYQNVSNDQQQATKKLWAPDPLLARAHRSGKASCHSSMPIHCTVVQVALSPALTKLDTNKGPPPASPRATRKTFCCWFRPPYQRTGHRICCLSQSAEWRADARVVWRAVASRLECSAESQREREASIRTVALVSTPKPCPRVFWGLTNRPIGGGKGGRSLLRRSDPFKPVLAK</sequence>
<dbReference type="RefSeq" id="XP_024770145.1">
    <property type="nucleotide sequence ID" value="XM_024913810.1"/>
</dbReference>
<name>A0A2T4A0C1_TRIHA</name>